<dbReference type="AlphaFoldDB" id="A0A9Q0C6D0"/>
<sequence length="370" mass="41737">MVVKEHFLEVQQPQHVSNQTGIYSLVHAEESKRLQQELQKLEKLQYELLNENNTLRNIQNNMAKELENLRQQLEHVLKNNDSDNFLEFSNLELKEATNDFDMKLKIGEGGYGSVYKGVLHCTTVAIKILRPGGTQGEKEFYQEVEILRKVRHPNIVTLIGGCPEMRALVYEYIPNGSLEYYLSASKGKKPLSWRSRIQIASNICSALIFLHSTKPHGIAHGDLKPANILLDSNFQAKLSDFGTSRQLMKTDYTSTAHHLTEHPKGTVAYIDPEYLCTGEMNPQCDVYSFGVVLLQLVTGKSATNIIKSVHEAVHNNVLNKEVDASAKWPYDKAIKMAKLALYCCNATKKNRPSLSTEVWSEIESLIDASS</sequence>
<dbReference type="PANTHER" id="PTHR45647">
    <property type="entry name" value="OS02G0152300 PROTEIN"/>
    <property type="match status" value="1"/>
</dbReference>
<dbReference type="FunFam" id="3.30.200.20:FF:000162">
    <property type="entry name" value="Adenine nucleotide alpha hydrolase-like domain kinase"/>
    <property type="match status" value="1"/>
</dbReference>
<gene>
    <name evidence="12" type="ORF">LUZ63_019399</name>
</gene>
<proteinExistence type="inferred from homology"/>
<dbReference type="EC" id="2.3.2.27" evidence="2"/>
<dbReference type="InterPro" id="IPR008271">
    <property type="entry name" value="Ser/Thr_kinase_AS"/>
</dbReference>
<reference evidence="12" key="1">
    <citation type="journal article" date="2022" name="Cell">
        <title>Repeat-based holocentromeres influence genome architecture and karyotype evolution.</title>
        <authorList>
            <person name="Hofstatter P.G."/>
            <person name="Thangavel G."/>
            <person name="Lux T."/>
            <person name="Neumann P."/>
            <person name="Vondrak T."/>
            <person name="Novak P."/>
            <person name="Zhang M."/>
            <person name="Costa L."/>
            <person name="Castellani M."/>
            <person name="Scott A."/>
            <person name="Toegelov H."/>
            <person name="Fuchs J."/>
            <person name="Mata-Sucre Y."/>
            <person name="Dias Y."/>
            <person name="Vanzela A.L.L."/>
            <person name="Huettel B."/>
            <person name="Almeida C.C.S."/>
            <person name="Simkova H."/>
            <person name="Souza G."/>
            <person name="Pedrosa-Harand A."/>
            <person name="Macas J."/>
            <person name="Mayer K.F.X."/>
            <person name="Houben A."/>
            <person name="Marques A."/>
        </authorList>
    </citation>
    <scope>NUCLEOTIDE SEQUENCE</scope>
    <source>
        <strain evidence="12">RhyBre1mFocal</strain>
    </source>
</reference>
<keyword evidence="3" id="KW-0808">Transferase</keyword>
<keyword evidence="5" id="KW-0418">Kinase</keyword>
<protein>
    <recommendedName>
        <fullName evidence="2">RING-type E3 ubiquitin transferase</fullName>
        <ecNumber evidence="2">2.3.2.27</ecNumber>
    </recommendedName>
</protein>
<dbReference type="Pfam" id="PF00069">
    <property type="entry name" value="Pkinase"/>
    <property type="match status" value="1"/>
</dbReference>
<evidence type="ECO:0000259" key="11">
    <source>
        <dbReference type="PROSITE" id="PS50011"/>
    </source>
</evidence>
<keyword evidence="13" id="KW-1185">Reference proteome</keyword>
<dbReference type="PROSITE" id="PS00107">
    <property type="entry name" value="PROTEIN_KINASE_ATP"/>
    <property type="match status" value="1"/>
</dbReference>
<comment type="caution">
    <text evidence="12">The sequence shown here is derived from an EMBL/GenBank/DDBJ whole genome shotgun (WGS) entry which is preliminary data.</text>
</comment>
<evidence type="ECO:0000256" key="10">
    <source>
        <dbReference type="SAM" id="Coils"/>
    </source>
</evidence>
<dbReference type="GO" id="GO:0004674">
    <property type="term" value="F:protein serine/threonine kinase activity"/>
    <property type="evidence" value="ECO:0007669"/>
    <property type="project" value="UniProtKB-KW"/>
</dbReference>
<evidence type="ECO:0000256" key="6">
    <source>
        <dbReference type="ARBA" id="ARBA00022786"/>
    </source>
</evidence>
<evidence type="ECO:0000256" key="9">
    <source>
        <dbReference type="RuleBase" id="RU000304"/>
    </source>
</evidence>
<dbReference type="SMART" id="SM00220">
    <property type="entry name" value="S_TKc"/>
    <property type="match status" value="1"/>
</dbReference>
<comment type="similarity">
    <text evidence="9">Belongs to the protein kinase superfamily.</text>
</comment>
<dbReference type="PANTHER" id="PTHR45647:SF46">
    <property type="entry name" value="OS09G0569800 PROTEIN"/>
    <property type="match status" value="1"/>
</dbReference>
<evidence type="ECO:0000256" key="2">
    <source>
        <dbReference type="ARBA" id="ARBA00012483"/>
    </source>
</evidence>
<keyword evidence="6" id="KW-0833">Ubl conjugation pathway</keyword>
<dbReference type="GO" id="GO:0005524">
    <property type="term" value="F:ATP binding"/>
    <property type="evidence" value="ECO:0007669"/>
    <property type="project" value="UniProtKB-UniRule"/>
</dbReference>
<dbReference type="Proteomes" id="UP001151287">
    <property type="component" value="Unassembled WGS sequence"/>
</dbReference>
<keyword evidence="7 8" id="KW-0067">ATP-binding</keyword>
<dbReference type="InterPro" id="IPR017441">
    <property type="entry name" value="Protein_kinase_ATP_BS"/>
</dbReference>
<feature type="binding site" evidence="8">
    <location>
        <position position="127"/>
    </location>
    <ligand>
        <name>ATP</name>
        <dbReference type="ChEBI" id="CHEBI:30616"/>
    </ligand>
</feature>
<feature type="coiled-coil region" evidence="10">
    <location>
        <begin position="24"/>
        <end position="83"/>
    </location>
</feature>
<dbReference type="GO" id="GO:0061630">
    <property type="term" value="F:ubiquitin protein ligase activity"/>
    <property type="evidence" value="ECO:0007669"/>
    <property type="project" value="UniProtKB-EC"/>
</dbReference>
<comment type="catalytic activity">
    <reaction evidence="1">
        <text>S-ubiquitinyl-[E2 ubiquitin-conjugating enzyme]-L-cysteine + [acceptor protein]-L-lysine = [E2 ubiquitin-conjugating enzyme]-L-cysteine + N(6)-ubiquitinyl-[acceptor protein]-L-lysine.</text>
        <dbReference type="EC" id="2.3.2.27"/>
    </reaction>
</comment>
<dbReference type="Gene3D" id="1.10.510.10">
    <property type="entry name" value="Transferase(Phosphotransferase) domain 1"/>
    <property type="match status" value="1"/>
</dbReference>
<evidence type="ECO:0000313" key="12">
    <source>
        <dbReference type="EMBL" id="KAJ1688009.1"/>
    </source>
</evidence>
<organism evidence="12 13">
    <name type="scientific">Rhynchospora breviuscula</name>
    <dbReference type="NCBI Taxonomy" id="2022672"/>
    <lineage>
        <taxon>Eukaryota</taxon>
        <taxon>Viridiplantae</taxon>
        <taxon>Streptophyta</taxon>
        <taxon>Embryophyta</taxon>
        <taxon>Tracheophyta</taxon>
        <taxon>Spermatophyta</taxon>
        <taxon>Magnoliopsida</taxon>
        <taxon>Liliopsida</taxon>
        <taxon>Poales</taxon>
        <taxon>Cyperaceae</taxon>
        <taxon>Cyperoideae</taxon>
        <taxon>Rhynchosporeae</taxon>
        <taxon>Rhynchospora</taxon>
    </lineage>
</organism>
<keyword evidence="10" id="KW-0175">Coiled coil</keyword>
<evidence type="ECO:0000256" key="4">
    <source>
        <dbReference type="ARBA" id="ARBA00022741"/>
    </source>
</evidence>
<dbReference type="SUPFAM" id="SSF56112">
    <property type="entry name" value="Protein kinase-like (PK-like)"/>
    <property type="match status" value="1"/>
</dbReference>
<evidence type="ECO:0000256" key="1">
    <source>
        <dbReference type="ARBA" id="ARBA00000900"/>
    </source>
</evidence>
<dbReference type="OrthoDB" id="638289at2759"/>
<keyword evidence="4 8" id="KW-0547">Nucleotide-binding</keyword>
<dbReference type="InterPro" id="IPR011009">
    <property type="entry name" value="Kinase-like_dom_sf"/>
</dbReference>
<keyword evidence="9" id="KW-0723">Serine/threonine-protein kinase</keyword>
<dbReference type="PROSITE" id="PS50011">
    <property type="entry name" value="PROTEIN_KINASE_DOM"/>
    <property type="match status" value="1"/>
</dbReference>
<name>A0A9Q0C6D0_9POAL</name>
<feature type="domain" description="Protein kinase" evidence="11">
    <location>
        <begin position="100"/>
        <end position="370"/>
    </location>
</feature>
<dbReference type="InterPro" id="IPR051348">
    <property type="entry name" value="U-box_ubiquitin_ligases"/>
</dbReference>
<accession>A0A9Q0C6D0</accession>
<evidence type="ECO:0000313" key="13">
    <source>
        <dbReference type="Proteomes" id="UP001151287"/>
    </source>
</evidence>
<dbReference type="InterPro" id="IPR000719">
    <property type="entry name" value="Prot_kinase_dom"/>
</dbReference>
<dbReference type="Gene3D" id="3.30.200.20">
    <property type="entry name" value="Phosphorylase Kinase, domain 1"/>
    <property type="match status" value="1"/>
</dbReference>
<dbReference type="EMBL" id="JAMQYH010000005">
    <property type="protein sequence ID" value="KAJ1688009.1"/>
    <property type="molecule type" value="Genomic_DNA"/>
</dbReference>
<dbReference type="PROSITE" id="PS00108">
    <property type="entry name" value="PROTEIN_KINASE_ST"/>
    <property type="match status" value="1"/>
</dbReference>
<evidence type="ECO:0000256" key="8">
    <source>
        <dbReference type="PROSITE-ProRule" id="PRU10141"/>
    </source>
</evidence>
<evidence type="ECO:0000256" key="7">
    <source>
        <dbReference type="ARBA" id="ARBA00022840"/>
    </source>
</evidence>
<evidence type="ECO:0000256" key="3">
    <source>
        <dbReference type="ARBA" id="ARBA00022679"/>
    </source>
</evidence>
<evidence type="ECO:0000256" key="5">
    <source>
        <dbReference type="ARBA" id="ARBA00022777"/>
    </source>
</evidence>